<dbReference type="RefSeq" id="WP_143374709.1">
    <property type="nucleotide sequence ID" value="NZ_VJVZ01000013.1"/>
</dbReference>
<accession>A0A552UVP1</accession>
<feature type="signal peptide" evidence="1">
    <location>
        <begin position="1"/>
        <end position="20"/>
    </location>
</feature>
<dbReference type="EMBL" id="VJVZ01000013">
    <property type="protein sequence ID" value="TRW22292.1"/>
    <property type="molecule type" value="Genomic_DNA"/>
</dbReference>
<protein>
    <submittedName>
        <fullName evidence="2">Uncharacterized protein</fullName>
    </submittedName>
</protein>
<reference evidence="2 3" key="1">
    <citation type="submission" date="2019-07" db="EMBL/GenBank/DDBJ databases">
        <title>Flavobacterium sp. nov., isolated from glacier ice.</title>
        <authorList>
            <person name="Liu Q."/>
            <person name="Xin Y.-H."/>
        </authorList>
    </citation>
    <scope>NUCLEOTIDE SEQUENCE [LARGE SCALE GENOMIC DNA]</scope>
    <source>
        <strain evidence="2 3">ZT4R6</strain>
    </source>
</reference>
<proteinExistence type="predicted"/>
<name>A0A552UVP1_9FLAO</name>
<evidence type="ECO:0000313" key="2">
    <source>
        <dbReference type="EMBL" id="TRW22292.1"/>
    </source>
</evidence>
<evidence type="ECO:0000256" key="1">
    <source>
        <dbReference type="SAM" id="SignalP"/>
    </source>
</evidence>
<gene>
    <name evidence="2" type="ORF">FMM05_17455</name>
</gene>
<dbReference type="Proteomes" id="UP000320643">
    <property type="component" value="Unassembled WGS sequence"/>
</dbReference>
<comment type="caution">
    <text evidence="2">The sequence shown here is derived from an EMBL/GenBank/DDBJ whole genome shotgun (WGS) entry which is preliminary data.</text>
</comment>
<dbReference type="OrthoDB" id="1360771at2"/>
<keyword evidence="3" id="KW-1185">Reference proteome</keyword>
<dbReference type="AlphaFoldDB" id="A0A552UVP1"/>
<sequence>MKNSIFAIFALLFVAQSSVAQRLEVNDVDPKTGSKTFITSNHAGADVMWDDTVTRNGMLFFSAGYTSDIKNNTPVETYFIDLSMIHNDARLGCLMHDSGKIIITFTDGTTAECMQVSDNSCDKLAFNAGYALMPRGDYTAKMKQTFDNLLVKDIKSIEVFTSETTIKYPIKSQKMDYIKAHFALLDKRIKQSKPANGTASN</sequence>
<evidence type="ECO:0000313" key="3">
    <source>
        <dbReference type="Proteomes" id="UP000320643"/>
    </source>
</evidence>
<keyword evidence="1" id="KW-0732">Signal</keyword>
<organism evidence="2 3">
    <name type="scientific">Flavobacterium zepuense</name>
    <dbReference type="NCBI Taxonomy" id="2593302"/>
    <lineage>
        <taxon>Bacteria</taxon>
        <taxon>Pseudomonadati</taxon>
        <taxon>Bacteroidota</taxon>
        <taxon>Flavobacteriia</taxon>
        <taxon>Flavobacteriales</taxon>
        <taxon>Flavobacteriaceae</taxon>
        <taxon>Flavobacterium</taxon>
    </lineage>
</organism>
<feature type="chain" id="PRO_5021821197" evidence="1">
    <location>
        <begin position="21"/>
        <end position="201"/>
    </location>
</feature>